<keyword evidence="1" id="KW-0812">Transmembrane</keyword>
<evidence type="ECO:0000313" key="2">
    <source>
        <dbReference type="EMBL" id="GAH14630.1"/>
    </source>
</evidence>
<sequence length="146" mass="16406">MAIQINKMIFHGILNALMYIALPLIIFEVISMMGLMTFSQEFKTTIIIIGIIGTVFAILRHAFPKDTSTNRLLAFGSTIYSGLYMFYIFGGFTTGVQLGTYSINLPMLQVLLGLQVIAWLLLGSSGIRALQYIIEAIELRKNKEYR</sequence>
<keyword evidence="1" id="KW-1133">Transmembrane helix</keyword>
<name>X1E2J6_9ZZZZ</name>
<dbReference type="EMBL" id="BART01035451">
    <property type="protein sequence ID" value="GAH14630.1"/>
    <property type="molecule type" value="Genomic_DNA"/>
</dbReference>
<dbReference type="AlphaFoldDB" id="X1E2J6"/>
<protein>
    <submittedName>
        <fullName evidence="2">Uncharacterized protein</fullName>
    </submittedName>
</protein>
<feature type="transmembrane region" description="Helical" evidence="1">
    <location>
        <begin position="101"/>
        <end position="122"/>
    </location>
</feature>
<evidence type="ECO:0000256" key="1">
    <source>
        <dbReference type="SAM" id="Phobius"/>
    </source>
</evidence>
<feature type="transmembrane region" description="Helical" evidence="1">
    <location>
        <begin position="12"/>
        <end position="36"/>
    </location>
</feature>
<proteinExistence type="predicted"/>
<comment type="caution">
    <text evidence="2">The sequence shown here is derived from an EMBL/GenBank/DDBJ whole genome shotgun (WGS) entry which is preliminary data.</text>
</comment>
<organism evidence="2">
    <name type="scientific">marine sediment metagenome</name>
    <dbReference type="NCBI Taxonomy" id="412755"/>
    <lineage>
        <taxon>unclassified sequences</taxon>
        <taxon>metagenomes</taxon>
        <taxon>ecological metagenomes</taxon>
    </lineage>
</organism>
<accession>X1E2J6</accession>
<feature type="non-terminal residue" evidence="2">
    <location>
        <position position="146"/>
    </location>
</feature>
<reference evidence="2" key="1">
    <citation type="journal article" date="2014" name="Front. Microbiol.">
        <title>High frequency of phylogenetically diverse reductive dehalogenase-homologous genes in deep subseafloor sedimentary metagenomes.</title>
        <authorList>
            <person name="Kawai M."/>
            <person name="Futagami T."/>
            <person name="Toyoda A."/>
            <person name="Takaki Y."/>
            <person name="Nishi S."/>
            <person name="Hori S."/>
            <person name="Arai W."/>
            <person name="Tsubouchi T."/>
            <person name="Morono Y."/>
            <person name="Uchiyama I."/>
            <person name="Ito T."/>
            <person name="Fujiyama A."/>
            <person name="Inagaki F."/>
            <person name="Takami H."/>
        </authorList>
    </citation>
    <scope>NUCLEOTIDE SEQUENCE</scope>
    <source>
        <strain evidence="2">Expedition CK06-06</strain>
    </source>
</reference>
<keyword evidence="1" id="KW-0472">Membrane</keyword>
<feature type="transmembrane region" description="Helical" evidence="1">
    <location>
        <begin position="42"/>
        <end position="60"/>
    </location>
</feature>
<gene>
    <name evidence="2" type="ORF">S01H4_60206</name>
</gene>
<feature type="transmembrane region" description="Helical" evidence="1">
    <location>
        <begin position="72"/>
        <end position="89"/>
    </location>
</feature>